<dbReference type="Gene3D" id="3.40.720.10">
    <property type="entry name" value="Alkaline Phosphatase, subunit A"/>
    <property type="match status" value="1"/>
</dbReference>
<name>A0A2Z4IPS7_9BACT</name>
<dbReference type="GO" id="GO:0004065">
    <property type="term" value="F:arylsulfatase activity"/>
    <property type="evidence" value="ECO:0007669"/>
    <property type="project" value="TreeGrafter"/>
</dbReference>
<evidence type="ECO:0000256" key="3">
    <source>
        <dbReference type="ARBA" id="ARBA00022801"/>
    </source>
</evidence>
<dbReference type="AlphaFoldDB" id="A0A2Z4IPS7"/>
<dbReference type="Gene3D" id="3.30.1120.10">
    <property type="match status" value="1"/>
</dbReference>
<reference evidence="6 7" key="1">
    <citation type="submission" date="2018-06" db="EMBL/GenBank/DDBJ databases">
        <title>Echinicola strongylocentroti sp. nov., isolated from a sea urchin Strongylocentrotus intermedius.</title>
        <authorList>
            <person name="Bae S.S."/>
        </authorList>
    </citation>
    <scope>NUCLEOTIDE SEQUENCE [LARGE SCALE GENOMIC DNA]</scope>
    <source>
        <strain evidence="6 7">MEBiC08714</strain>
    </source>
</reference>
<dbReference type="InterPro" id="IPR000917">
    <property type="entry name" value="Sulfatase_N"/>
</dbReference>
<evidence type="ECO:0000256" key="1">
    <source>
        <dbReference type="ARBA" id="ARBA00008779"/>
    </source>
</evidence>
<dbReference type="GO" id="GO:0046872">
    <property type="term" value="F:metal ion binding"/>
    <property type="evidence" value="ECO:0007669"/>
    <property type="project" value="UniProtKB-KW"/>
</dbReference>
<evidence type="ECO:0000256" key="2">
    <source>
        <dbReference type="ARBA" id="ARBA00022723"/>
    </source>
</evidence>
<protein>
    <submittedName>
        <fullName evidence="6">Arylsulfatase</fullName>
    </submittedName>
</protein>
<dbReference type="InterPro" id="IPR017850">
    <property type="entry name" value="Alkaline_phosphatase_core_sf"/>
</dbReference>
<dbReference type="KEGG" id="est:DN752_22665"/>
<dbReference type="CDD" id="cd16143">
    <property type="entry name" value="ARS_like"/>
    <property type="match status" value="1"/>
</dbReference>
<feature type="domain" description="Sulfatase N-terminal" evidence="5">
    <location>
        <begin position="17"/>
        <end position="367"/>
    </location>
</feature>
<dbReference type="Pfam" id="PF00884">
    <property type="entry name" value="Sulfatase"/>
    <property type="match status" value="1"/>
</dbReference>
<accession>A0A2Z4IPS7</accession>
<dbReference type="SUPFAM" id="SSF53649">
    <property type="entry name" value="Alkaline phosphatase-like"/>
    <property type="match status" value="1"/>
</dbReference>
<dbReference type="PANTHER" id="PTHR42693">
    <property type="entry name" value="ARYLSULFATASE FAMILY MEMBER"/>
    <property type="match status" value="1"/>
</dbReference>
<keyword evidence="7" id="KW-1185">Reference proteome</keyword>
<dbReference type="InterPro" id="IPR050738">
    <property type="entry name" value="Sulfatase"/>
</dbReference>
<gene>
    <name evidence="6" type="ORF">DN752_22665</name>
</gene>
<keyword evidence="4" id="KW-0106">Calcium</keyword>
<dbReference type="OrthoDB" id="9764377at2"/>
<organism evidence="6 7">
    <name type="scientific">Echinicola strongylocentroti</name>
    <dbReference type="NCBI Taxonomy" id="1795355"/>
    <lineage>
        <taxon>Bacteria</taxon>
        <taxon>Pseudomonadati</taxon>
        <taxon>Bacteroidota</taxon>
        <taxon>Cytophagia</taxon>
        <taxon>Cytophagales</taxon>
        <taxon>Cyclobacteriaceae</taxon>
        <taxon>Echinicola</taxon>
    </lineage>
</organism>
<evidence type="ECO:0000259" key="5">
    <source>
        <dbReference type="Pfam" id="PF00884"/>
    </source>
</evidence>
<dbReference type="PROSITE" id="PS00149">
    <property type="entry name" value="SULFATASE_2"/>
    <property type="match status" value="1"/>
</dbReference>
<dbReference type="PROSITE" id="PS00523">
    <property type="entry name" value="SULFATASE_1"/>
    <property type="match status" value="1"/>
</dbReference>
<comment type="similarity">
    <text evidence="1">Belongs to the sulfatase family.</text>
</comment>
<sequence length="528" mass="57960">MSGFSQASHKEASQKPPNIILINADDLGYGDVGCYGATMVQTPNIDRLAREGRRFTDAHTASAVCSPSRYGLMTGQYPLRRNFWGPIPGVTEGLTIDKDSQTLASTLKKSGYATACVGKWHLGFGEEAPNWNGELTPGPLELGFDYYFGIPTVNSGPPFVYVENHHVVGYDPQDPFVMKTEAATQKWPAKSGYNQIGGAQKAHLLYEDEKVGTTLKNKAVAWMESRAQKQDDRPFFLYLATTNIHHPFTPAPQFKGTSQAGRYGGFIHELDWIVGEIVKTVEAMGEEENTLVIFTSDNGGMLNHGGQDAWKAGHRLNGDLLGFKFGAWEGGHRVPFIAKWPGKVPANSTSDHLLSQVDLLATFAAITNQPLNEEEEHDSIDQLAELTGEADTPQREMLVISPNSPEHLVIRKGDWVYIPAQDAGGFQGKKVGDHTLGGAAAFALTGQKNSDVSGHKIRTDAPKDQLYNLKEDLSQTENVVMENPAISNELRQLLATYRNMIGPYPKLGWINIDAVAAREKRQQEAQKP</sequence>
<keyword evidence="2" id="KW-0479">Metal-binding</keyword>
<dbReference type="Proteomes" id="UP000248688">
    <property type="component" value="Chromosome"/>
</dbReference>
<keyword evidence="3" id="KW-0378">Hydrolase</keyword>
<proteinExistence type="inferred from homology"/>
<evidence type="ECO:0000256" key="4">
    <source>
        <dbReference type="ARBA" id="ARBA00022837"/>
    </source>
</evidence>
<evidence type="ECO:0000313" key="6">
    <source>
        <dbReference type="EMBL" id="AWW32719.1"/>
    </source>
</evidence>
<evidence type="ECO:0000313" key="7">
    <source>
        <dbReference type="Proteomes" id="UP000248688"/>
    </source>
</evidence>
<dbReference type="EMBL" id="CP030041">
    <property type="protein sequence ID" value="AWW32719.1"/>
    <property type="molecule type" value="Genomic_DNA"/>
</dbReference>
<dbReference type="InterPro" id="IPR024607">
    <property type="entry name" value="Sulfatase_CS"/>
</dbReference>
<dbReference type="PANTHER" id="PTHR42693:SF53">
    <property type="entry name" value="ENDO-4-O-SULFATASE"/>
    <property type="match status" value="1"/>
</dbReference>